<organism evidence="1 2">
    <name type="scientific">Nesidiocoris tenuis</name>
    <dbReference type="NCBI Taxonomy" id="355587"/>
    <lineage>
        <taxon>Eukaryota</taxon>
        <taxon>Metazoa</taxon>
        <taxon>Ecdysozoa</taxon>
        <taxon>Arthropoda</taxon>
        <taxon>Hexapoda</taxon>
        <taxon>Insecta</taxon>
        <taxon>Pterygota</taxon>
        <taxon>Neoptera</taxon>
        <taxon>Paraneoptera</taxon>
        <taxon>Hemiptera</taxon>
        <taxon>Heteroptera</taxon>
        <taxon>Panheteroptera</taxon>
        <taxon>Cimicomorpha</taxon>
        <taxon>Miridae</taxon>
        <taxon>Dicyphina</taxon>
        <taxon>Nesidiocoris</taxon>
    </lineage>
</organism>
<dbReference type="SUPFAM" id="SSF52047">
    <property type="entry name" value="RNI-like"/>
    <property type="match status" value="1"/>
</dbReference>
<dbReference type="AlphaFoldDB" id="A0A6H5GZ29"/>
<protein>
    <submittedName>
        <fullName evidence="1">Uncharacterized protein</fullName>
    </submittedName>
</protein>
<evidence type="ECO:0000313" key="1">
    <source>
        <dbReference type="EMBL" id="CAB0008614.1"/>
    </source>
</evidence>
<gene>
    <name evidence="1" type="ORF">NTEN_LOCUS13860</name>
</gene>
<sequence>MQNCGITDWGCSAVHKLLETNKEIVVFDLRKNDIVDMTAIASMISILGSHMTGDDMTE</sequence>
<feature type="non-terminal residue" evidence="1">
    <location>
        <position position="58"/>
    </location>
</feature>
<dbReference type="OrthoDB" id="78308at2759"/>
<dbReference type="EMBL" id="CADCXU010020499">
    <property type="protein sequence ID" value="CAB0008614.1"/>
    <property type="molecule type" value="Genomic_DNA"/>
</dbReference>
<name>A0A6H5GZ29_9HEMI</name>
<reference evidence="1 2" key="1">
    <citation type="submission" date="2020-02" db="EMBL/GenBank/DDBJ databases">
        <authorList>
            <person name="Ferguson B K."/>
        </authorList>
    </citation>
    <scope>NUCLEOTIDE SEQUENCE [LARGE SCALE GENOMIC DNA]</scope>
</reference>
<keyword evidence="2" id="KW-1185">Reference proteome</keyword>
<evidence type="ECO:0000313" key="2">
    <source>
        <dbReference type="Proteomes" id="UP000479000"/>
    </source>
</evidence>
<accession>A0A6H5GZ29</accession>
<dbReference type="Proteomes" id="UP000479000">
    <property type="component" value="Unassembled WGS sequence"/>
</dbReference>
<proteinExistence type="predicted"/>